<dbReference type="InterPro" id="IPR058248">
    <property type="entry name" value="Lxx211020-like"/>
</dbReference>
<dbReference type="STRING" id="1774968.AUC68_04855"/>
<organism evidence="2 3">
    <name type="scientific">Methyloceanibacter methanicus</name>
    <dbReference type="NCBI Taxonomy" id="1774968"/>
    <lineage>
        <taxon>Bacteria</taxon>
        <taxon>Pseudomonadati</taxon>
        <taxon>Pseudomonadota</taxon>
        <taxon>Alphaproteobacteria</taxon>
        <taxon>Hyphomicrobiales</taxon>
        <taxon>Hyphomicrobiaceae</taxon>
        <taxon>Methyloceanibacter</taxon>
    </lineage>
</organism>
<dbReference type="Proteomes" id="UP000094501">
    <property type="component" value="Unassembled WGS sequence"/>
</dbReference>
<sequence>MNFLEVMMGRMTRQHLIEVGLALALTFVACLFVALAVWADQGTGVVVSDAWARPTIGDGRVTAAYMTIQNAGTAEDVLRSAQSPKAARVEIHETTMTDDGIMKMRPLENGLTIPAGGSASLKPGGAHVMVMGLDGELAKGGTLPLTLEFEMAGPIEISVPVGTGPSHAGGKDGSGAAPDHQHH</sequence>
<dbReference type="OrthoDB" id="9796962at2"/>
<dbReference type="SUPFAM" id="SSF110087">
    <property type="entry name" value="DR1885-like metal-binding protein"/>
    <property type="match status" value="1"/>
</dbReference>
<proteinExistence type="predicted"/>
<dbReference type="AlphaFoldDB" id="A0A1E3W0I2"/>
<dbReference type="PANTHER" id="PTHR36302:SF1">
    <property type="entry name" value="COPPER CHAPERONE PCU(A)C"/>
    <property type="match status" value="1"/>
</dbReference>
<evidence type="ECO:0000313" key="3">
    <source>
        <dbReference type="Proteomes" id="UP000094501"/>
    </source>
</evidence>
<dbReference type="RefSeq" id="WP_069437258.1">
    <property type="nucleotide sequence ID" value="NZ_LPWG01000011.1"/>
</dbReference>
<dbReference type="InterPro" id="IPR007410">
    <property type="entry name" value="LpqE-like"/>
</dbReference>
<dbReference type="PANTHER" id="PTHR36302">
    <property type="entry name" value="BLR7088 PROTEIN"/>
    <property type="match status" value="1"/>
</dbReference>
<dbReference type="EMBL" id="LPWG01000011">
    <property type="protein sequence ID" value="ODR99318.1"/>
    <property type="molecule type" value="Genomic_DNA"/>
</dbReference>
<protein>
    <recommendedName>
        <fullName evidence="4">Copper chaperone PCu(A)C</fullName>
    </recommendedName>
</protein>
<evidence type="ECO:0008006" key="4">
    <source>
        <dbReference type="Google" id="ProtNLM"/>
    </source>
</evidence>
<gene>
    <name evidence="2" type="ORF">AUC68_04855</name>
</gene>
<dbReference type="Pfam" id="PF04314">
    <property type="entry name" value="PCuAC"/>
    <property type="match status" value="1"/>
</dbReference>
<feature type="region of interest" description="Disordered" evidence="1">
    <location>
        <begin position="160"/>
        <end position="183"/>
    </location>
</feature>
<accession>A0A1E3W0I2</accession>
<dbReference type="Gene3D" id="2.60.40.1890">
    <property type="entry name" value="PCu(A)C copper chaperone"/>
    <property type="match status" value="1"/>
</dbReference>
<comment type="caution">
    <text evidence="2">The sequence shown here is derived from an EMBL/GenBank/DDBJ whole genome shotgun (WGS) entry which is preliminary data.</text>
</comment>
<reference evidence="2 3" key="1">
    <citation type="journal article" date="2016" name="Environ. Microbiol.">
        <title>New Methyloceanibacter diversity from North Sea sediments includes methanotroph containing solely the soluble methane monooxygenase.</title>
        <authorList>
            <person name="Vekeman B."/>
            <person name="Kerckhof F.M."/>
            <person name="Cremers G."/>
            <person name="de Vos P."/>
            <person name="Vandamme P."/>
            <person name="Boon N."/>
            <person name="Op den Camp H.J."/>
            <person name="Heylen K."/>
        </authorList>
    </citation>
    <scope>NUCLEOTIDE SEQUENCE [LARGE SCALE GENOMIC DNA]</scope>
    <source>
        <strain evidence="2 3">R-67174</strain>
    </source>
</reference>
<keyword evidence="3" id="KW-1185">Reference proteome</keyword>
<evidence type="ECO:0000256" key="1">
    <source>
        <dbReference type="SAM" id="MobiDB-lite"/>
    </source>
</evidence>
<dbReference type="InterPro" id="IPR036182">
    <property type="entry name" value="PCuAC_sf"/>
</dbReference>
<name>A0A1E3W0I2_9HYPH</name>
<evidence type="ECO:0000313" key="2">
    <source>
        <dbReference type="EMBL" id="ODR99318.1"/>
    </source>
</evidence>